<dbReference type="InterPro" id="IPR019270">
    <property type="entry name" value="DUF2283"/>
</dbReference>
<dbReference type="PANTHER" id="PTHR37029:SF1">
    <property type="entry name" value="SSR1768 PROTEIN"/>
    <property type="match status" value="1"/>
</dbReference>
<dbReference type="EMBL" id="JABXWD010000013">
    <property type="protein sequence ID" value="MBV6340233.1"/>
    <property type="molecule type" value="Genomic_DNA"/>
</dbReference>
<keyword evidence="2" id="KW-1185">Reference proteome</keyword>
<organism evidence="1 2">
    <name type="scientific">Candidatus Magnetobacterium casense</name>
    <dbReference type="NCBI Taxonomy" id="1455061"/>
    <lineage>
        <taxon>Bacteria</taxon>
        <taxon>Pseudomonadati</taxon>
        <taxon>Nitrospirota</taxon>
        <taxon>Thermodesulfovibrionia</taxon>
        <taxon>Thermodesulfovibrionales</taxon>
        <taxon>Candidatus Magnetobacteriaceae</taxon>
        <taxon>Candidatus Magnetobacterium</taxon>
    </lineage>
</organism>
<sequence>MTITYDPEVDALYIRFIEATVTTEHVAEGVAIDYDCQGRIAGIEILDAVVRFGSKDVFRKITLEDIALQRS</sequence>
<evidence type="ECO:0000313" key="2">
    <source>
        <dbReference type="Proteomes" id="UP001196980"/>
    </source>
</evidence>
<dbReference type="Pfam" id="PF10049">
    <property type="entry name" value="DUF2283"/>
    <property type="match status" value="1"/>
</dbReference>
<reference evidence="1 2" key="1">
    <citation type="journal article" date="2020" name="J Geophys Res Biogeosci">
        <title>Magnetotaxis as an Adaptation to Enable Bacterial Shuttling of Microbial Sulfur and Sulfur Cycling Across Aquatic Oxic#Anoxic Interfaces.</title>
        <authorList>
            <person name="Li J."/>
            <person name="Liu P."/>
            <person name="Wang J."/>
            <person name="Roberts A.P."/>
            <person name="Pan Y."/>
        </authorList>
    </citation>
    <scope>NUCLEOTIDE SEQUENCE [LARGE SCALE GENOMIC DNA]</scope>
    <source>
        <strain evidence="1 2">MYR-1_YQ</strain>
    </source>
</reference>
<name>A0ABS6RWQ8_9BACT</name>
<evidence type="ECO:0000313" key="1">
    <source>
        <dbReference type="EMBL" id="MBV6340233.1"/>
    </source>
</evidence>
<comment type="caution">
    <text evidence="1">The sequence shown here is derived from an EMBL/GenBank/DDBJ whole genome shotgun (WGS) entry which is preliminary data.</text>
</comment>
<accession>A0ABS6RWQ8</accession>
<proteinExistence type="predicted"/>
<protein>
    <submittedName>
        <fullName evidence="1">DUF2283 domain-containing protein</fullName>
    </submittedName>
</protein>
<dbReference type="RefSeq" id="WP_218250856.1">
    <property type="nucleotide sequence ID" value="NZ_JABXWD010000013.1"/>
</dbReference>
<dbReference type="PANTHER" id="PTHR37029">
    <property type="entry name" value="SSR1768 PROTEIN"/>
    <property type="match status" value="1"/>
</dbReference>
<dbReference type="Proteomes" id="UP001196980">
    <property type="component" value="Unassembled WGS sequence"/>
</dbReference>
<gene>
    <name evidence="1" type="ORF">HWQ67_01415</name>
</gene>